<dbReference type="AlphaFoldDB" id="A0A7J6N2D6"/>
<dbReference type="InterPro" id="IPR021109">
    <property type="entry name" value="Peptidase_aspartic_dom_sf"/>
</dbReference>
<evidence type="ECO:0000313" key="3">
    <source>
        <dbReference type="Proteomes" id="UP000541610"/>
    </source>
</evidence>
<protein>
    <recommendedName>
        <fullName evidence="4">1,3-beta-glucanosyltransferase</fullName>
    </recommendedName>
</protein>
<dbReference type="Gene3D" id="2.40.70.10">
    <property type="entry name" value="Acid Proteases"/>
    <property type="match status" value="2"/>
</dbReference>
<comment type="caution">
    <text evidence="2">The sequence shown here is derived from an EMBL/GenBank/DDBJ whole genome shotgun (WGS) entry which is preliminary data.</text>
</comment>
<accession>A0A7J6N2D6</accession>
<evidence type="ECO:0000313" key="2">
    <source>
        <dbReference type="EMBL" id="KAF4677757.1"/>
    </source>
</evidence>
<gene>
    <name evidence="2" type="ORF">FOZ60_017171</name>
</gene>
<reference evidence="2 3" key="1">
    <citation type="submission" date="2020-04" db="EMBL/GenBank/DDBJ databases">
        <title>Perkinsus olseni comparative genomics.</title>
        <authorList>
            <person name="Bogema D.R."/>
        </authorList>
    </citation>
    <scope>NUCLEOTIDE SEQUENCE [LARGE SCALE GENOMIC DNA]</scope>
    <source>
        <strain evidence="2">00978-12</strain>
    </source>
</reference>
<sequence length="644" mass="71030">MRLVLLAGGIVHLILAAVVDPSGGDRTVTLPIQDNHVKMTVDGLEMNLFLDSGTDKILVNDGVWYERKYGMRACEDPRAACFYCPGKAGCYPSDLPVFTADFLDGSVIKYVVHTSTVMLGGHVIKDAEFGVIVDFVPPANAHFKVPGTFGVARGYRTNPVESPLAQLRNRRVIGRESFSIRTESSEDGGINGRLTLGDAIQVGSGTQMIPLDTTWTRKVSVWVFSVALVNADGSLPRIFRSKRLGGDRSYVGYVVHGIKSLHIPHAEGLIDEIFDHAKRAMDPPSPGHRSEIKLGQRTKRGRWVLRKAVLEYLPTLAFRLGSDGSHVVKISPTDFTRCKGEKCTLRIVESKIEDRVGQVYKFVRRPGSVTLGENTFDGVEFGVVIDFTPPPLHDGSRSPVVLGMGLVSSNNPVKSLLQQLKFKSVIGRLCFSIHTQPSGNTGINGRMVLGEVVEGGPGMRLTPLERCGRTQWNRVTVRVSSIAILAPDGNLLYTHGSGEFGRKGYYLGYVDSGTRDILIPDGAEFVKAIVDHARERIGFDRFWRHPGRVRSVFEKQMSTRSYWFIDEAVLKFFPTLVFTVGSDRDIAVTIPPRDYARCMDGWCVLGIASHQEDRVLLGAPFLRGCDAYVDFESKVVGLRPKHSV</sequence>
<dbReference type="Proteomes" id="UP000541610">
    <property type="component" value="Unassembled WGS sequence"/>
</dbReference>
<keyword evidence="1" id="KW-0732">Signal</keyword>
<evidence type="ECO:0008006" key="4">
    <source>
        <dbReference type="Google" id="ProtNLM"/>
    </source>
</evidence>
<name>A0A7J6N2D6_PEROL</name>
<organism evidence="2 3">
    <name type="scientific">Perkinsus olseni</name>
    <name type="common">Perkinsus atlanticus</name>
    <dbReference type="NCBI Taxonomy" id="32597"/>
    <lineage>
        <taxon>Eukaryota</taxon>
        <taxon>Sar</taxon>
        <taxon>Alveolata</taxon>
        <taxon>Perkinsozoa</taxon>
        <taxon>Perkinsea</taxon>
        <taxon>Perkinsida</taxon>
        <taxon>Perkinsidae</taxon>
        <taxon>Perkinsus</taxon>
    </lineage>
</organism>
<dbReference type="EMBL" id="JABANP010000958">
    <property type="protein sequence ID" value="KAF4677757.1"/>
    <property type="molecule type" value="Genomic_DNA"/>
</dbReference>
<evidence type="ECO:0000256" key="1">
    <source>
        <dbReference type="SAM" id="SignalP"/>
    </source>
</evidence>
<proteinExistence type="predicted"/>
<dbReference type="SUPFAM" id="SSF50630">
    <property type="entry name" value="Acid proteases"/>
    <property type="match status" value="2"/>
</dbReference>
<feature type="signal peptide" evidence="1">
    <location>
        <begin position="1"/>
        <end position="16"/>
    </location>
</feature>
<feature type="chain" id="PRO_5029696271" description="1,3-beta-glucanosyltransferase" evidence="1">
    <location>
        <begin position="17"/>
        <end position="644"/>
    </location>
</feature>